<evidence type="ECO:0000313" key="3">
    <source>
        <dbReference type="EnsemblMetazoa" id="CLYHEMP016899.2"/>
    </source>
</evidence>
<reference evidence="3" key="1">
    <citation type="submission" date="2021-01" db="UniProtKB">
        <authorList>
            <consortium name="EnsemblMetazoa"/>
        </authorList>
    </citation>
    <scope>IDENTIFICATION</scope>
</reference>
<dbReference type="GO" id="GO:0005743">
    <property type="term" value="C:mitochondrial inner membrane"/>
    <property type="evidence" value="ECO:0007669"/>
    <property type="project" value="UniProtKB-SubCell"/>
</dbReference>
<evidence type="ECO:0000256" key="2">
    <source>
        <dbReference type="RuleBase" id="RU363103"/>
    </source>
</evidence>
<keyword evidence="2" id="KW-0999">Mitochondrion inner membrane</keyword>
<sequence length="136" mass="16227">MSGIANWIRHQQYVLKHVGGYQNAFRRLLREGNVRTGELIGEDKYGNKYFENKTYFMGRSRYVEFPYEGRLEFDGSQVPPEWHRWMHNMTDEPPSTHPPTPRKFIIDHKKNMSGTKDEYVPYSTTRPKVEFWKPAN</sequence>
<dbReference type="InterPro" id="IPR007763">
    <property type="entry name" value="NDUFA12"/>
</dbReference>
<dbReference type="AlphaFoldDB" id="A0A7M5X3L0"/>
<keyword evidence="4" id="KW-1185">Reference proteome</keyword>
<accession>A0A7M5X3L0</accession>
<keyword evidence="2" id="KW-0679">Respiratory chain</keyword>
<evidence type="ECO:0000313" key="4">
    <source>
        <dbReference type="Proteomes" id="UP000594262"/>
    </source>
</evidence>
<dbReference type="Proteomes" id="UP000594262">
    <property type="component" value="Unplaced"/>
</dbReference>
<protein>
    <recommendedName>
        <fullName evidence="2">NADH dehydrogenase [ubiquinone] 1 alpha subcomplex subunit 12</fullName>
    </recommendedName>
</protein>
<dbReference type="PANTHER" id="PTHR12910">
    <property type="entry name" value="NADH-UBIQUINONE OXIDOREDUCTASE SUBUNIT B17.2"/>
    <property type="match status" value="1"/>
</dbReference>
<keyword evidence="2" id="KW-0249">Electron transport</keyword>
<comment type="subunit">
    <text evidence="2">Complex I is composed of 45 different subunits.</text>
</comment>
<keyword evidence="2" id="KW-0472">Membrane</keyword>
<dbReference type="EnsemblMetazoa" id="CLYHEMT016899.2">
    <property type="protein sequence ID" value="CLYHEMP016899.2"/>
    <property type="gene ID" value="CLYHEMG016899"/>
</dbReference>
<dbReference type="OrthoDB" id="274641at2759"/>
<comment type="similarity">
    <text evidence="1 2">Belongs to the complex I NDUFA12 subunit family.</text>
</comment>
<keyword evidence="2" id="KW-0496">Mitochondrion</keyword>
<dbReference type="GO" id="GO:0045271">
    <property type="term" value="C:respiratory chain complex I"/>
    <property type="evidence" value="ECO:0007669"/>
    <property type="project" value="InterPro"/>
</dbReference>
<keyword evidence="2" id="KW-0813">Transport</keyword>
<evidence type="ECO:0000256" key="1">
    <source>
        <dbReference type="ARBA" id="ARBA00007355"/>
    </source>
</evidence>
<proteinExistence type="inferred from homology"/>
<name>A0A7M5X3L0_9CNID</name>
<dbReference type="GO" id="GO:0006979">
    <property type="term" value="P:response to oxidative stress"/>
    <property type="evidence" value="ECO:0007669"/>
    <property type="project" value="TreeGrafter"/>
</dbReference>
<dbReference type="Pfam" id="PF05071">
    <property type="entry name" value="NDUFA12"/>
    <property type="match status" value="1"/>
</dbReference>
<organism evidence="3 4">
    <name type="scientific">Clytia hemisphaerica</name>
    <dbReference type="NCBI Taxonomy" id="252671"/>
    <lineage>
        <taxon>Eukaryota</taxon>
        <taxon>Metazoa</taxon>
        <taxon>Cnidaria</taxon>
        <taxon>Hydrozoa</taxon>
        <taxon>Hydroidolina</taxon>
        <taxon>Leptothecata</taxon>
        <taxon>Obeliida</taxon>
        <taxon>Clytiidae</taxon>
        <taxon>Clytia</taxon>
    </lineage>
</organism>
<dbReference type="PANTHER" id="PTHR12910:SF2">
    <property type="entry name" value="NADH DEHYDROGENASE [UBIQUINONE] 1 ALPHA SUBCOMPLEX SUBUNIT 12"/>
    <property type="match status" value="1"/>
</dbReference>
<comment type="subcellular location">
    <subcellularLocation>
        <location evidence="2">Mitochondrion inner membrane</location>
        <topology evidence="2">Peripheral membrane protein</topology>
        <orientation evidence="2">Matrix side</orientation>
    </subcellularLocation>
</comment>
<dbReference type="EnsemblMetazoa" id="CLYHEMT016899.1">
    <property type="protein sequence ID" value="CLYHEMP016899.1"/>
    <property type="gene ID" value="CLYHEMG016899"/>
</dbReference>
<comment type="function">
    <text evidence="2">Accessory subunit of the mitochondrial membrane respiratory chain NADH dehydrogenase (Complex I), that is believed not to be involved in catalysis. Complex I functions in the transfer of electrons from NADH to the respiratory chain. The immediate electron acceptor for the enzyme is believed to be ubiquinone.</text>
</comment>